<accession>A0ABQ9XTQ4</accession>
<evidence type="ECO:0000313" key="1">
    <source>
        <dbReference type="EMBL" id="KAK2954850.1"/>
    </source>
</evidence>
<gene>
    <name evidence="1" type="ORF">BLNAU_10180</name>
</gene>
<keyword evidence="2" id="KW-1185">Reference proteome</keyword>
<organism evidence="1 2">
    <name type="scientific">Blattamonas nauphoetae</name>
    <dbReference type="NCBI Taxonomy" id="2049346"/>
    <lineage>
        <taxon>Eukaryota</taxon>
        <taxon>Metamonada</taxon>
        <taxon>Preaxostyla</taxon>
        <taxon>Oxymonadida</taxon>
        <taxon>Blattamonas</taxon>
    </lineage>
</organism>
<dbReference type="EMBL" id="JARBJD010000073">
    <property type="protein sequence ID" value="KAK2954850.1"/>
    <property type="molecule type" value="Genomic_DNA"/>
</dbReference>
<evidence type="ECO:0000313" key="2">
    <source>
        <dbReference type="Proteomes" id="UP001281761"/>
    </source>
</evidence>
<proteinExistence type="predicted"/>
<comment type="caution">
    <text evidence="1">The sequence shown here is derived from an EMBL/GenBank/DDBJ whole genome shotgun (WGS) entry which is preliminary data.</text>
</comment>
<sequence length="277" mass="30819">MLELKCRFCGYVNRWDDLSTLNHTQALISTSINAVCARTNSSEKYRVTELGYCGTTLLTSGNSVSMMILFTSVVDGRVILSPCWLSASLLIAHVTIVAAQHVLAGLPIWVGTESLQTLDSTAHRLTPTTLTQLIVTTNDDPWRTAFTFPIDEGEWELRIRASENKPGFIRHPLPEDATQHDCGYWINGIGGHFILWTGGMWKDGQEFKPEGTNKKCVRVGQTAAIRVNMSTREARLFVDDEEQPGIFTDIPSPLCLGISTGGQTQHLEVLWLKRLRS</sequence>
<reference evidence="1 2" key="1">
    <citation type="journal article" date="2022" name="bioRxiv">
        <title>Genomics of Preaxostyla Flagellates Illuminates Evolutionary Transitions and the Path Towards Mitochondrial Loss.</title>
        <authorList>
            <person name="Novak L.V.F."/>
            <person name="Treitli S.C."/>
            <person name="Pyrih J."/>
            <person name="Halakuc P."/>
            <person name="Pipaliya S.V."/>
            <person name="Vacek V."/>
            <person name="Brzon O."/>
            <person name="Soukal P."/>
            <person name="Eme L."/>
            <person name="Dacks J.B."/>
            <person name="Karnkowska A."/>
            <person name="Elias M."/>
            <person name="Hampl V."/>
        </authorList>
    </citation>
    <scope>NUCLEOTIDE SEQUENCE [LARGE SCALE GENOMIC DNA]</scope>
    <source>
        <strain evidence="1">NAU3</strain>
        <tissue evidence="1">Gut</tissue>
    </source>
</reference>
<protein>
    <submittedName>
        <fullName evidence="1">Uncharacterized protein</fullName>
    </submittedName>
</protein>
<name>A0ABQ9XTQ4_9EUKA</name>
<dbReference type="Proteomes" id="UP001281761">
    <property type="component" value="Unassembled WGS sequence"/>
</dbReference>